<dbReference type="AlphaFoldDB" id="A0A5A7TEG8"/>
<protein>
    <recommendedName>
        <fullName evidence="5">Envelope-like protein</fullName>
    </recommendedName>
</protein>
<dbReference type="Proteomes" id="UP000321393">
    <property type="component" value="Unassembled WGS sequence"/>
</dbReference>
<sequence>MPSDISTSLLTPEMLTLVLTRGTVNMGLADGKLPAIFLSIKYSIIHKIGISNWYPSTHALITSTALAHLICLIGIGSHVDHPSILTNKIFLGLLQKTLTLRYRLFQGSHVPDIAHNIRPLRRVDQDHPTGTYMSNDGVAPFDLGHSNYASSQHRVTLSQWSYTISRDRPLEFIFYASKGE</sequence>
<organism evidence="1 3">
    <name type="scientific">Cucumis melo var. makuwa</name>
    <name type="common">Oriental melon</name>
    <dbReference type="NCBI Taxonomy" id="1194695"/>
    <lineage>
        <taxon>Eukaryota</taxon>
        <taxon>Viridiplantae</taxon>
        <taxon>Streptophyta</taxon>
        <taxon>Embryophyta</taxon>
        <taxon>Tracheophyta</taxon>
        <taxon>Spermatophyta</taxon>
        <taxon>Magnoliopsida</taxon>
        <taxon>eudicotyledons</taxon>
        <taxon>Gunneridae</taxon>
        <taxon>Pentapetalae</taxon>
        <taxon>rosids</taxon>
        <taxon>fabids</taxon>
        <taxon>Cucurbitales</taxon>
        <taxon>Cucurbitaceae</taxon>
        <taxon>Benincaseae</taxon>
        <taxon>Cucumis</taxon>
    </lineage>
</organism>
<proteinExistence type="predicted"/>
<name>A0A5A7TEG8_CUCMM</name>
<evidence type="ECO:0000313" key="3">
    <source>
        <dbReference type="Proteomes" id="UP000321393"/>
    </source>
</evidence>
<evidence type="ECO:0000313" key="4">
    <source>
        <dbReference type="Proteomes" id="UP000321947"/>
    </source>
</evidence>
<dbReference type="Proteomes" id="UP000321947">
    <property type="component" value="Unassembled WGS sequence"/>
</dbReference>
<accession>A0A5A7TEG8</accession>
<evidence type="ECO:0008006" key="5">
    <source>
        <dbReference type="Google" id="ProtNLM"/>
    </source>
</evidence>
<gene>
    <name evidence="2" type="ORF">E5676_scaffold95G001140</name>
    <name evidence="1" type="ORF">E6C27_scaffold67G001860</name>
</gene>
<dbReference type="EMBL" id="SSTD01003134">
    <property type="protein sequence ID" value="TYK27101.1"/>
    <property type="molecule type" value="Genomic_DNA"/>
</dbReference>
<dbReference type="EMBL" id="SSTE01016227">
    <property type="protein sequence ID" value="KAA0041812.1"/>
    <property type="molecule type" value="Genomic_DNA"/>
</dbReference>
<reference evidence="3 4" key="1">
    <citation type="submission" date="2019-08" db="EMBL/GenBank/DDBJ databases">
        <title>Draft genome sequences of two oriental melons (Cucumis melo L. var makuwa).</title>
        <authorList>
            <person name="Kwon S.-Y."/>
        </authorList>
    </citation>
    <scope>NUCLEOTIDE SEQUENCE [LARGE SCALE GENOMIC DNA]</scope>
    <source>
        <strain evidence="4">cv. Chang Bougi</strain>
        <strain evidence="3">cv. SW 3</strain>
        <tissue evidence="1">Leaf</tissue>
    </source>
</reference>
<comment type="caution">
    <text evidence="1">The sequence shown here is derived from an EMBL/GenBank/DDBJ whole genome shotgun (WGS) entry which is preliminary data.</text>
</comment>
<evidence type="ECO:0000313" key="1">
    <source>
        <dbReference type="EMBL" id="KAA0041812.1"/>
    </source>
</evidence>
<evidence type="ECO:0000313" key="2">
    <source>
        <dbReference type="EMBL" id="TYK27101.1"/>
    </source>
</evidence>
<dbReference type="OrthoDB" id="1425037at2759"/>